<dbReference type="CDD" id="cd07377">
    <property type="entry name" value="WHTH_GntR"/>
    <property type="match status" value="1"/>
</dbReference>
<sequence>MHPYQVIAEKYREQIRDGELTPGQRLPPITELTEEHGVARATIRNALTWLQAEGYVTTTQRGTFVAEVPTAGPSGRDRLMRVYRTGTTLAKGETKLVTSAGLAAPPLYVSELFDLNPGKRVVRREYVTGQGSFRTGLHVDWYPPHLADEVPDLLRTEPRRGDDLMVQLAETLGRRVKFGRDAFHGREASEREARLLSIPVGSAVGAGAHELLDDDGLIVYGEWVLPRRFTIGFEYTLETE</sequence>
<comment type="caution">
    <text evidence="5">The sequence shown here is derived from an EMBL/GenBank/DDBJ whole genome shotgun (WGS) entry which is preliminary data.</text>
</comment>
<dbReference type="Gene3D" id="1.10.10.10">
    <property type="entry name" value="Winged helix-like DNA-binding domain superfamily/Winged helix DNA-binding domain"/>
    <property type="match status" value="1"/>
</dbReference>
<proteinExistence type="predicted"/>
<dbReference type="Gene3D" id="3.40.1410.10">
    <property type="entry name" value="Chorismate lyase-like"/>
    <property type="match status" value="1"/>
</dbReference>
<feature type="domain" description="HTH gntR-type" evidence="4">
    <location>
        <begin position="1"/>
        <end position="68"/>
    </location>
</feature>
<keyword evidence="1" id="KW-0805">Transcription regulation</keyword>
<protein>
    <submittedName>
        <fullName evidence="5">GntR family transcriptional regulator</fullName>
    </submittedName>
</protein>
<evidence type="ECO:0000256" key="2">
    <source>
        <dbReference type="ARBA" id="ARBA00023125"/>
    </source>
</evidence>
<evidence type="ECO:0000256" key="1">
    <source>
        <dbReference type="ARBA" id="ARBA00023015"/>
    </source>
</evidence>
<evidence type="ECO:0000313" key="6">
    <source>
        <dbReference type="Proteomes" id="UP000419138"/>
    </source>
</evidence>
<dbReference type="EMBL" id="VCLA01000192">
    <property type="protein sequence ID" value="MQT04692.1"/>
    <property type="molecule type" value="Genomic_DNA"/>
</dbReference>
<dbReference type="InterPro" id="IPR036388">
    <property type="entry name" value="WH-like_DNA-bd_sf"/>
</dbReference>
<dbReference type="AlphaFoldDB" id="A0A646KQX0"/>
<dbReference type="OrthoDB" id="3192286at2"/>
<evidence type="ECO:0000259" key="4">
    <source>
        <dbReference type="PROSITE" id="PS50949"/>
    </source>
</evidence>
<reference evidence="5 6" key="1">
    <citation type="submission" date="2019-05" db="EMBL/GenBank/DDBJ databases">
        <title>Comparative genomics and metabolomics analyses of clavulanic acid producing Streptomyces species provides insight into specialized metabolism and evolution of beta-lactam biosynthetic gene clusters.</title>
        <authorList>
            <person name="Moore M.A."/>
            <person name="Cruz-Morales P."/>
            <person name="Barona Gomez F."/>
            <person name="Kapil T."/>
        </authorList>
    </citation>
    <scope>NUCLEOTIDE SEQUENCE [LARGE SCALE GENOMIC DNA]</scope>
    <source>
        <strain evidence="5 6">NRRL 5741</strain>
    </source>
</reference>
<dbReference type="PANTHER" id="PTHR44846:SF17">
    <property type="entry name" value="GNTR-FAMILY TRANSCRIPTIONAL REGULATOR"/>
    <property type="match status" value="1"/>
</dbReference>
<gene>
    <name evidence="5" type="ORF">FF041_32425</name>
</gene>
<keyword evidence="3" id="KW-0804">Transcription</keyword>
<dbReference type="PRINTS" id="PR00035">
    <property type="entry name" value="HTHGNTR"/>
</dbReference>
<keyword evidence="2" id="KW-0238">DNA-binding</keyword>
<evidence type="ECO:0000313" key="5">
    <source>
        <dbReference type="EMBL" id="MQT04692.1"/>
    </source>
</evidence>
<dbReference type="InterPro" id="IPR036390">
    <property type="entry name" value="WH_DNA-bd_sf"/>
</dbReference>
<evidence type="ECO:0000256" key="3">
    <source>
        <dbReference type="ARBA" id="ARBA00023163"/>
    </source>
</evidence>
<dbReference type="SUPFAM" id="SSF64288">
    <property type="entry name" value="Chorismate lyase-like"/>
    <property type="match status" value="1"/>
</dbReference>
<dbReference type="PANTHER" id="PTHR44846">
    <property type="entry name" value="MANNOSYL-D-GLYCERATE TRANSPORT/METABOLISM SYSTEM REPRESSOR MNGR-RELATED"/>
    <property type="match status" value="1"/>
</dbReference>
<dbReference type="GO" id="GO:0003677">
    <property type="term" value="F:DNA binding"/>
    <property type="evidence" value="ECO:0007669"/>
    <property type="project" value="UniProtKB-KW"/>
</dbReference>
<keyword evidence="6" id="KW-1185">Reference proteome</keyword>
<dbReference type="InterPro" id="IPR000524">
    <property type="entry name" value="Tscrpt_reg_HTH_GntR"/>
</dbReference>
<accession>A0A646KQX0</accession>
<dbReference type="RefSeq" id="WP_153525977.1">
    <property type="nucleotide sequence ID" value="NZ_JBEPDZ010000028.1"/>
</dbReference>
<dbReference type="GO" id="GO:0045892">
    <property type="term" value="P:negative regulation of DNA-templated transcription"/>
    <property type="evidence" value="ECO:0007669"/>
    <property type="project" value="TreeGrafter"/>
</dbReference>
<dbReference type="InterPro" id="IPR028978">
    <property type="entry name" value="Chorismate_lyase_/UTRA_dom_sf"/>
</dbReference>
<dbReference type="SUPFAM" id="SSF46785">
    <property type="entry name" value="Winged helix' DNA-binding domain"/>
    <property type="match status" value="1"/>
</dbReference>
<dbReference type="Pfam" id="PF00392">
    <property type="entry name" value="GntR"/>
    <property type="match status" value="1"/>
</dbReference>
<dbReference type="GO" id="GO:0003700">
    <property type="term" value="F:DNA-binding transcription factor activity"/>
    <property type="evidence" value="ECO:0007669"/>
    <property type="project" value="InterPro"/>
</dbReference>
<dbReference type="InterPro" id="IPR050679">
    <property type="entry name" value="Bact_HTH_transcr_reg"/>
</dbReference>
<dbReference type="SMART" id="SM00345">
    <property type="entry name" value="HTH_GNTR"/>
    <property type="match status" value="1"/>
</dbReference>
<organism evidence="5 6">
    <name type="scientific">Streptomyces jumonjinensis</name>
    <dbReference type="NCBI Taxonomy" id="1945"/>
    <lineage>
        <taxon>Bacteria</taxon>
        <taxon>Bacillati</taxon>
        <taxon>Actinomycetota</taxon>
        <taxon>Actinomycetes</taxon>
        <taxon>Kitasatosporales</taxon>
        <taxon>Streptomycetaceae</taxon>
        <taxon>Streptomyces</taxon>
    </lineage>
</organism>
<dbReference type="PROSITE" id="PS50949">
    <property type="entry name" value="HTH_GNTR"/>
    <property type="match status" value="1"/>
</dbReference>
<dbReference type="Proteomes" id="UP000419138">
    <property type="component" value="Unassembled WGS sequence"/>
</dbReference>
<name>A0A646KQX0_STRJU</name>